<keyword evidence="8 13" id="KW-0067">ATP-binding</keyword>
<dbReference type="InterPro" id="IPR023457">
    <property type="entry name" value="Met-tRNA_synth_2"/>
</dbReference>
<dbReference type="GO" id="GO:0004825">
    <property type="term" value="F:methionine-tRNA ligase activity"/>
    <property type="evidence" value="ECO:0007669"/>
    <property type="project" value="UniProtKB-UniRule"/>
</dbReference>
<dbReference type="CDD" id="cd02800">
    <property type="entry name" value="tRNA_bind_EcMetRS_like"/>
    <property type="match status" value="1"/>
</dbReference>
<dbReference type="Pfam" id="PF01588">
    <property type="entry name" value="tRNA_bind"/>
    <property type="match status" value="1"/>
</dbReference>
<dbReference type="PANTHER" id="PTHR43326:SF1">
    <property type="entry name" value="METHIONINE--TRNA LIGASE, MITOCHONDRIAL"/>
    <property type="match status" value="1"/>
</dbReference>
<dbReference type="GO" id="GO:0000049">
    <property type="term" value="F:tRNA binding"/>
    <property type="evidence" value="ECO:0007669"/>
    <property type="project" value="UniProtKB-UniRule"/>
</dbReference>
<protein>
    <recommendedName>
        <fullName evidence="13">Methionine--tRNA ligase</fullName>
        <ecNumber evidence="13">6.1.1.10</ecNumber>
    </recommendedName>
    <alternativeName>
        <fullName evidence="13">Methionyl-tRNA synthetase</fullName>
        <shortName evidence="13">MetRS</shortName>
    </alternativeName>
</protein>
<dbReference type="InterPro" id="IPR009080">
    <property type="entry name" value="tRNAsynth_Ia_anticodon-bd"/>
</dbReference>
<dbReference type="InterPro" id="IPR012340">
    <property type="entry name" value="NA-bd_OB-fold"/>
</dbReference>
<dbReference type="Proteomes" id="UP000006056">
    <property type="component" value="Chromosome"/>
</dbReference>
<name>I3ZEL9_TERRK</name>
<evidence type="ECO:0000256" key="8">
    <source>
        <dbReference type="ARBA" id="ARBA00022840"/>
    </source>
</evidence>
<comment type="catalytic activity">
    <reaction evidence="12 13">
        <text>tRNA(Met) + L-methionine + ATP = L-methionyl-tRNA(Met) + AMP + diphosphate</text>
        <dbReference type="Rhea" id="RHEA:13481"/>
        <dbReference type="Rhea" id="RHEA-COMP:9667"/>
        <dbReference type="Rhea" id="RHEA-COMP:9698"/>
        <dbReference type="ChEBI" id="CHEBI:30616"/>
        <dbReference type="ChEBI" id="CHEBI:33019"/>
        <dbReference type="ChEBI" id="CHEBI:57844"/>
        <dbReference type="ChEBI" id="CHEBI:78442"/>
        <dbReference type="ChEBI" id="CHEBI:78530"/>
        <dbReference type="ChEBI" id="CHEBI:456215"/>
        <dbReference type="EC" id="6.1.1.10"/>
    </reaction>
</comment>
<dbReference type="InterPro" id="IPR033911">
    <property type="entry name" value="MetRS_core"/>
</dbReference>
<dbReference type="AlphaFoldDB" id="I3ZEL9"/>
<evidence type="ECO:0000256" key="12">
    <source>
        <dbReference type="ARBA" id="ARBA00047364"/>
    </source>
</evidence>
<dbReference type="GO" id="GO:0005737">
    <property type="term" value="C:cytoplasm"/>
    <property type="evidence" value="ECO:0007669"/>
    <property type="project" value="UniProtKB-SubCell"/>
</dbReference>
<organism evidence="15 16">
    <name type="scientific">Terriglobus roseus (strain DSM 18391 / NRRL B-41598 / KBS 63)</name>
    <dbReference type="NCBI Taxonomy" id="926566"/>
    <lineage>
        <taxon>Bacteria</taxon>
        <taxon>Pseudomonadati</taxon>
        <taxon>Acidobacteriota</taxon>
        <taxon>Terriglobia</taxon>
        <taxon>Terriglobales</taxon>
        <taxon>Acidobacteriaceae</taxon>
        <taxon>Terriglobus</taxon>
    </lineage>
</organism>
<dbReference type="OrthoDB" id="9810191at2"/>
<comment type="caution">
    <text evidence="13">Lacks conserved residue(s) required for the propagation of feature annotation.</text>
</comment>
<keyword evidence="5 13" id="KW-0820">tRNA-binding</keyword>
<evidence type="ECO:0000256" key="6">
    <source>
        <dbReference type="ARBA" id="ARBA00022598"/>
    </source>
</evidence>
<keyword evidence="11 13" id="KW-0030">Aminoacyl-tRNA synthetase</keyword>
<dbReference type="PANTHER" id="PTHR43326">
    <property type="entry name" value="METHIONYL-TRNA SYNTHETASE"/>
    <property type="match status" value="1"/>
</dbReference>
<dbReference type="EC" id="6.1.1.10" evidence="13"/>
<dbReference type="GO" id="GO:0006431">
    <property type="term" value="P:methionyl-tRNA aminoacylation"/>
    <property type="evidence" value="ECO:0007669"/>
    <property type="project" value="UniProtKB-UniRule"/>
</dbReference>
<evidence type="ECO:0000256" key="4">
    <source>
        <dbReference type="ARBA" id="ARBA00022490"/>
    </source>
</evidence>
<dbReference type="eggNOG" id="COG0143">
    <property type="taxonomic scope" value="Bacteria"/>
</dbReference>
<keyword evidence="10 13" id="KW-0648">Protein biosynthesis</keyword>
<evidence type="ECO:0000256" key="5">
    <source>
        <dbReference type="ARBA" id="ARBA00022555"/>
    </source>
</evidence>
<evidence type="ECO:0000256" key="2">
    <source>
        <dbReference type="ARBA" id="ARBA00004496"/>
    </source>
</evidence>
<comment type="subcellular location">
    <subcellularLocation>
        <location evidence="2 13">Cytoplasm</location>
    </subcellularLocation>
</comment>
<dbReference type="SUPFAM" id="SSF47323">
    <property type="entry name" value="Anticodon-binding domain of a subclass of class I aminoacyl-tRNA synthetases"/>
    <property type="match status" value="1"/>
</dbReference>
<dbReference type="Gene3D" id="2.40.50.140">
    <property type="entry name" value="Nucleic acid-binding proteins"/>
    <property type="match status" value="1"/>
</dbReference>
<keyword evidence="16" id="KW-1185">Reference proteome</keyword>
<dbReference type="NCBIfam" id="NF008900">
    <property type="entry name" value="PRK12267.1"/>
    <property type="match status" value="1"/>
</dbReference>
<keyword evidence="4 13" id="KW-0963">Cytoplasm</keyword>
<dbReference type="InterPro" id="IPR004495">
    <property type="entry name" value="Met-tRNA-synth_bsu_C"/>
</dbReference>
<evidence type="ECO:0000256" key="11">
    <source>
        <dbReference type="ARBA" id="ARBA00023146"/>
    </source>
</evidence>
<dbReference type="SUPFAM" id="SSF52374">
    <property type="entry name" value="Nucleotidylyl transferase"/>
    <property type="match status" value="1"/>
</dbReference>
<dbReference type="InterPro" id="IPR015413">
    <property type="entry name" value="Methionyl/Leucyl_tRNA_Synth"/>
</dbReference>
<sequence length="722" mass="79237">MPEKFYITTPIYYVNARPHIGHAYTTIAADTLARRKRMEGADTYFLTGTDEHGQKIGRSAAAAGIEPQQFADDVSGTFRSLWHRMGITYDQYIRTTDAKHKRGAQKLFSALYERGHIYLDSYTGQYSVGEEMFIEGPPGTIGPDGKPTETVTEENFYFRLSAFQKPLIDLIESNQLTITPEARKNEVLSFLRGNVNDGSETLLSDTGVAYVPGAVKDLSVSRTSFDWGIPVPAPAATETIQKHVIYVWLDALANYMTAVGYGDDTEEGAEMFARFWPADLHFVGKEIVRFHCVYWPAFLLAAGLPLPKKIVAHGWLLFEESKMSKSRGNIVRTETILDAFGSLKPDTEKYEQDLFGADVLRYFLLREIPFGQDGSFSFDALVARYNSDLANGYGNLVSRTLNMIAQNFEGVIPESGLTTELTAATAEAIETVHAALERQEFTAAVSATSALVAATDGYLTSNAPWKLAKDPAQRERLAEVLRTAAKSIRIITALLHPVMPYATSHVWEQLGLGSIERAAELGELRDLSRGGFAANTKLGTIAPIFPRAEKELITRMNDAEQKPAAIDPNATQNLAEGEQPLTPIADATASPAAEAAPAAEIPAIDPTKPTKPDTPEITIDDFIKVDLRVAKVLVAERIPKTDKLLRLEVDLGYEKRQILAGIAQFYEPEKLVGRKVVIVANLAPRKLRGYESQGMVVAASVGDGTPALASFLEDIEIGARLR</sequence>
<evidence type="ECO:0000259" key="14">
    <source>
        <dbReference type="PROSITE" id="PS50886"/>
    </source>
</evidence>
<dbReference type="PATRIC" id="fig|926566.3.peg.1362"/>
<evidence type="ECO:0000256" key="3">
    <source>
        <dbReference type="ARBA" id="ARBA00011738"/>
    </source>
</evidence>
<dbReference type="PROSITE" id="PS50886">
    <property type="entry name" value="TRBD"/>
    <property type="match status" value="1"/>
</dbReference>
<dbReference type="SUPFAM" id="SSF50249">
    <property type="entry name" value="Nucleic acid-binding proteins"/>
    <property type="match status" value="1"/>
</dbReference>
<dbReference type="EMBL" id="CP003379">
    <property type="protein sequence ID" value="AFL87687.1"/>
    <property type="molecule type" value="Genomic_DNA"/>
</dbReference>
<keyword evidence="6 13" id="KW-0436">Ligase</keyword>
<evidence type="ECO:0000256" key="9">
    <source>
        <dbReference type="ARBA" id="ARBA00022884"/>
    </source>
</evidence>
<dbReference type="STRING" id="926566.Terro_1378"/>
<dbReference type="RefSeq" id="WP_014785256.1">
    <property type="nucleotide sequence ID" value="NC_018014.1"/>
</dbReference>
<dbReference type="Pfam" id="PF09334">
    <property type="entry name" value="tRNA-synt_1g"/>
    <property type="match status" value="2"/>
</dbReference>
<dbReference type="InterPro" id="IPR041872">
    <property type="entry name" value="Anticodon_Met"/>
</dbReference>
<feature type="domain" description="TRNA-binding" evidence="14">
    <location>
        <begin position="621"/>
        <end position="722"/>
    </location>
</feature>
<dbReference type="CDD" id="cd07957">
    <property type="entry name" value="Anticodon_Ia_Met"/>
    <property type="match status" value="1"/>
</dbReference>
<dbReference type="CDD" id="cd00814">
    <property type="entry name" value="MetRS_core"/>
    <property type="match status" value="1"/>
</dbReference>
<dbReference type="InterPro" id="IPR013155">
    <property type="entry name" value="M/V/L/I-tRNA-synth_anticd-bd"/>
</dbReference>
<dbReference type="HAMAP" id="MF_01228">
    <property type="entry name" value="Met_tRNA_synth_type2"/>
    <property type="match status" value="1"/>
</dbReference>
<dbReference type="FunFam" id="2.40.50.140:FF:000042">
    <property type="entry name" value="Methionine--tRNA ligase"/>
    <property type="match status" value="1"/>
</dbReference>
<evidence type="ECO:0000256" key="10">
    <source>
        <dbReference type="ARBA" id="ARBA00022917"/>
    </source>
</evidence>
<evidence type="ECO:0000313" key="15">
    <source>
        <dbReference type="EMBL" id="AFL87687.1"/>
    </source>
</evidence>
<dbReference type="Gene3D" id="3.40.50.620">
    <property type="entry name" value="HUPs"/>
    <property type="match status" value="1"/>
</dbReference>
<dbReference type="Pfam" id="PF08264">
    <property type="entry name" value="Anticodon_1"/>
    <property type="match status" value="1"/>
</dbReference>
<accession>I3ZEL9</accession>
<comment type="function">
    <text evidence="1 13">Is required not only for elongation of protein synthesis but also for the initiation of all mRNA translation through initiator tRNA(fMet) aminoacylation.</text>
</comment>
<keyword evidence="9 13" id="KW-0694">RNA-binding</keyword>
<evidence type="ECO:0000256" key="13">
    <source>
        <dbReference type="HAMAP-Rule" id="MF_01228"/>
    </source>
</evidence>
<feature type="short sequence motif" description="'KMSKS' region" evidence="13">
    <location>
        <begin position="322"/>
        <end position="326"/>
    </location>
</feature>
<dbReference type="Gene3D" id="1.10.730.10">
    <property type="entry name" value="Isoleucyl-tRNA Synthetase, Domain 1"/>
    <property type="match status" value="1"/>
</dbReference>
<dbReference type="InterPro" id="IPR002547">
    <property type="entry name" value="tRNA-bd_dom"/>
</dbReference>
<evidence type="ECO:0000313" key="16">
    <source>
        <dbReference type="Proteomes" id="UP000006056"/>
    </source>
</evidence>
<comment type="subunit">
    <text evidence="3 13">Homodimer.</text>
</comment>
<reference evidence="15 16" key="1">
    <citation type="submission" date="2012-06" db="EMBL/GenBank/DDBJ databases">
        <title>Complete genome of Terriglobus roseus DSM 18391.</title>
        <authorList>
            <consortium name="US DOE Joint Genome Institute (JGI-PGF)"/>
            <person name="Lucas S."/>
            <person name="Copeland A."/>
            <person name="Lapidus A."/>
            <person name="Glavina del Rio T."/>
            <person name="Dalin E."/>
            <person name="Tice H."/>
            <person name="Bruce D."/>
            <person name="Goodwin L."/>
            <person name="Pitluck S."/>
            <person name="Peters L."/>
            <person name="Mikhailova N."/>
            <person name="Munk A.C.C."/>
            <person name="Kyrpides N."/>
            <person name="Mavromatis K."/>
            <person name="Ivanova N."/>
            <person name="Brettin T."/>
            <person name="Detter J.C."/>
            <person name="Han C."/>
            <person name="Larimer F."/>
            <person name="Land M."/>
            <person name="Hauser L."/>
            <person name="Markowitz V."/>
            <person name="Cheng J.-F."/>
            <person name="Hugenholtz P."/>
            <person name="Woyke T."/>
            <person name="Wu D."/>
            <person name="Brambilla E."/>
            <person name="Klenk H.-P."/>
            <person name="Eisen J.A."/>
        </authorList>
    </citation>
    <scope>NUCLEOTIDE SEQUENCE [LARGE SCALE GENOMIC DNA]</scope>
    <source>
        <strain evidence="16">DSM 18391 / NRRL B-41598 / KBS 63</strain>
    </source>
</reference>
<evidence type="ECO:0000256" key="7">
    <source>
        <dbReference type="ARBA" id="ARBA00022741"/>
    </source>
</evidence>
<dbReference type="eggNOG" id="COG0073">
    <property type="taxonomic scope" value="Bacteria"/>
</dbReference>
<dbReference type="Gene3D" id="2.170.220.10">
    <property type="match status" value="1"/>
</dbReference>
<dbReference type="NCBIfam" id="TIGR00399">
    <property type="entry name" value="metG_C_term"/>
    <property type="match status" value="1"/>
</dbReference>
<comment type="similarity">
    <text evidence="13">Belongs to the class-I aminoacyl-tRNA synthetase family. MetG type 2B subfamily.</text>
</comment>
<gene>
    <name evidence="13" type="primary">metG</name>
    <name evidence="15" type="ordered locus">Terro_1378</name>
</gene>
<evidence type="ECO:0000256" key="1">
    <source>
        <dbReference type="ARBA" id="ARBA00003314"/>
    </source>
</evidence>
<keyword evidence="7 13" id="KW-0547">Nucleotide-binding</keyword>
<dbReference type="HOGENOM" id="CLU_009710_9_4_0"/>
<dbReference type="KEGG" id="trs:Terro_1378"/>
<dbReference type="InterPro" id="IPR014729">
    <property type="entry name" value="Rossmann-like_a/b/a_fold"/>
</dbReference>
<feature type="short sequence motif" description="'HIGH' region" evidence="13">
    <location>
        <begin position="12"/>
        <end position="22"/>
    </location>
</feature>
<proteinExistence type="inferred from homology"/>
<dbReference type="PRINTS" id="PR01041">
    <property type="entry name" value="TRNASYNTHMET"/>
</dbReference>
<dbReference type="GO" id="GO:0005524">
    <property type="term" value="F:ATP binding"/>
    <property type="evidence" value="ECO:0007669"/>
    <property type="project" value="UniProtKB-UniRule"/>
</dbReference>